<reference evidence="1 2" key="1">
    <citation type="submission" date="2022-10" db="EMBL/GenBank/DDBJ databases">
        <title>Comparative genomics and taxonomic characterization of three novel marine species of genus Reichenbachiella exhibiting antioxidant and polysaccharide degradation activities.</title>
        <authorList>
            <person name="Muhammad N."/>
            <person name="Lee Y.-J."/>
            <person name="Ko J."/>
            <person name="Kim S.-G."/>
        </authorList>
    </citation>
    <scope>NUCLEOTIDE SEQUENCE [LARGE SCALE GENOMIC DNA]</scope>
    <source>
        <strain evidence="1 2">ABR2-5</strain>
    </source>
</reference>
<protein>
    <recommendedName>
        <fullName evidence="3">Lipoprotein</fullName>
    </recommendedName>
</protein>
<comment type="caution">
    <text evidence="1">The sequence shown here is derived from an EMBL/GenBank/DDBJ whole genome shotgun (WGS) entry which is preliminary data.</text>
</comment>
<dbReference type="RefSeq" id="WP_264138219.1">
    <property type="nucleotide sequence ID" value="NZ_JAOYOD010000001.1"/>
</dbReference>
<dbReference type="EMBL" id="JAOYOD010000001">
    <property type="protein sequence ID" value="MCV9387394.1"/>
    <property type="molecule type" value="Genomic_DNA"/>
</dbReference>
<evidence type="ECO:0008006" key="3">
    <source>
        <dbReference type="Google" id="ProtNLM"/>
    </source>
</evidence>
<sequence>MKYAHLIILLVFFSCGQQGKEKQTATTEIQITEPDSTVQQVSDTVIEKAVSQTFDEVIAQSKVKSLPQIEVTNFDSFIEEGDYTEVDVKTLKLEEIYPDFHTKSHNYKAISNYKIPLSTDFHTVVVTIKKGDNEMETVLINYDQEGAIIAHRVVAYDEIAEGMSRIVSRISPNRLTVHRIFWDVSKEVEETVYQIRTDGRFEKLSAGILNESIEEFTLIDAVLTDLRLNWVQIKTDLIAIQEHPFRIDEAILVIPGIVDEAEQYFELNSHIVLVDPRSGNISHQFYEGAANSSWVSDAVELKEIRIDSALYQVSEEKEAYGVRVSFVGMSRANPYEHETLSLFTKIEDDLRRVLENYPVMQYNGEWDTDCEGEFVREEKTLSMDSTKSKGLFDFTVNNEITATTNYVDDQGDCDYEEQISTETQVLKFNGIKYEHDQ</sequence>
<dbReference type="PROSITE" id="PS51257">
    <property type="entry name" value="PROKAR_LIPOPROTEIN"/>
    <property type="match status" value="1"/>
</dbReference>
<evidence type="ECO:0000313" key="2">
    <source>
        <dbReference type="Proteomes" id="UP001300692"/>
    </source>
</evidence>
<organism evidence="1 2">
    <name type="scientific">Reichenbachiella ulvae</name>
    <dbReference type="NCBI Taxonomy" id="2980104"/>
    <lineage>
        <taxon>Bacteria</taxon>
        <taxon>Pseudomonadati</taxon>
        <taxon>Bacteroidota</taxon>
        <taxon>Cytophagia</taxon>
        <taxon>Cytophagales</taxon>
        <taxon>Reichenbachiellaceae</taxon>
        <taxon>Reichenbachiella</taxon>
    </lineage>
</organism>
<keyword evidence="2" id="KW-1185">Reference proteome</keyword>
<evidence type="ECO:0000313" key="1">
    <source>
        <dbReference type="EMBL" id="MCV9387394.1"/>
    </source>
</evidence>
<name>A0ABT3CUZ8_9BACT</name>
<gene>
    <name evidence="1" type="ORF">N7U62_12010</name>
</gene>
<proteinExistence type="predicted"/>
<dbReference type="Proteomes" id="UP001300692">
    <property type="component" value="Unassembled WGS sequence"/>
</dbReference>
<accession>A0ABT3CUZ8</accession>